<accession>A0A8B8CSA6</accession>
<dbReference type="GO" id="GO:0003677">
    <property type="term" value="F:DNA binding"/>
    <property type="evidence" value="ECO:0007669"/>
    <property type="project" value="UniProtKB-KW"/>
</dbReference>
<dbReference type="GO" id="GO:0005634">
    <property type="term" value="C:nucleus"/>
    <property type="evidence" value="ECO:0007669"/>
    <property type="project" value="UniProtKB-SubCell"/>
</dbReference>
<feature type="domain" description="H15" evidence="4">
    <location>
        <begin position="20"/>
        <end position="99"/>
    </location>
</feature>
<feature type="region of interest" description="Disordered" evidence="3">
    <location>
        <begin position="72"/>
        <end position="191"/>
    </location>
</feature>
<dbReference type="PRINTS" id="PR00624">
    <property type="entry name" value="HISTONEH5"/>
</dbReference>
<dbReference type="InterPro" id="IPR005818">
    <property type="entry name" value="Histone_H1/H5_H15"/>
</dbReference>
<evidence type="ECO:0000313" key="6">
    <source>
        <dbReference type="RefSeq" id="XP_022318717.1"/>
    </source>
</evidence>
<keyword evidence="5" id="KW-1185">Reference proteome</keyword>
<dbReference type="KEGG" id="cvn:111121652"/>
<dbReference type="GO" id="GO:0006334">
    <property type="term" value="P:nucleosome assembly"/>
    <property type="evidence" value="ECO:0007669"/>
    <property type="project" value="InterPro"/>
</dbReference>
<dbReference type="GO" id="GO:0030527">
    <property type="term" value="F:structural constituent of chromatin"/>
    <property type="evidence" value="ECO:0007669"/>
    <property type="project" value="InterPro"/>
</dbReference>
<comment type="subcellular location">
    <subcellularLocation>
        <location evidence="2">Nucleus</location>
    </subcellularLocation>
</comment>
<protein>
    <submittedName>
        <fullName evidence="6">Histone H1-like</fullName>
    </submittedName>
</protein>
<name>A0A8B8CSA6_CRAVI</name>
<sequence>MASPTKSPAKKPAVKKAPKTHPSFLEMAIEAIKANTDAKGASVPSIRNYITEKYKTVDPSSVRFRLKQALTKGLEKNVISKSKQSDDRPLMSSRFRINKQATEKKKPKAEDKEKKATKPKKEAKAKEGAAKKPPAPRKKAEGKTKKSPAKKKTPTNMAKKTPVKLTKPNLKTPKRPQSAKKIKKTRKPSEV</sequence>
<feature type="compositionally biased region" description="Basic and acidic residues" evidence="3">
    <location>
        <begin position="101"/>
        <end position="130"/>
    </location>
</feature>
<dbReference type="OrthoDB" id="1110759at2759"/>
<evidence type="ECO:0000256" key="2">
    <source>
        <dbReference type="RuleBase" id="RU003894"/>
    </source>
</evidence>
<proteinExistence type="inferred from homology"/>
<dbReference type="GeneID" id="111121652"/>
<reference evidence="6" key="1">
    <citation type="submission" date="2025-08" db="UniProtKB">
        <authorList>
            <consortium name="RefSeq"/>
        </authorList>
    </citation>
    <scope>IDENTIFICATION</scope>
    <source>
        <tissue evidence="6">Whole sample</tissue>
    </source>
</reference>
<evidence type="ECO:0000259" key="4">
    <source>
        <dbReference type="PROSITE" id="PS51504"/>
    </source>
</evidence>
<dbReference type="RefSeq" id="XP_022318717.1">
    <property type="nucleotide sequence ID" value="XM_022463009.1"/>
</dbReference>
<dbReference type="PROSITE" id="PS51504">
    <property type="entry name" value="H15"/>
    <property type="match status" value="1"/>
</dbReference>
<evidence type="ECO:0000313" key="5">
    <source>
        <dbReference type="Proteomes" id="UP000694844"/>
    </source>
</evidence>
<feature type="compositionally biased region" description="Basic residues" evidence="3">
    <location>
        <begin position="172"/>
        <end position="191"/>
    </location>
</feature>
<dbReference type="InterPro" id="IPR036390">
    <property type="entry name" value="WH_DNA-bd_sf"/>
</dbReference>
<organism evidence="5 6">
    <name type="scientific">Crassostrea virginica</name>
    <name type="common">Eastern oyster</name>
    <dbReference type="NCBI Taxonomy" id="6565"/>
    <lineage>
        <taxon>Eukaryota</taxon>
        <taxon>Metazoa</taxon>
        <taxon>Spiralia</taxon>
        <taxon>Lophotrochozoa</taxon>
        <taxon>Mollusca</taxon>
        <taxon>Bivalvia</taxon>
        <taxon>Autobranchia</taxon>
        <taxon>Pteriomorphia</taxon>
        <taxon>Ostreida</taxon>
        <taxon>Ostreoidea</taxon>
        <taxon>Ostreidae</taxon>
        <taxon>Crassostrea</taxon>
    </lineage>
</organism>
<dbReference type="Pfam" id="PF00538">
    <property type="entry name" value="Linker_histone"/>
    <property type="match status" value="1"/>
</dbReference>
<keyword evidence="2" id="KW-0539">Nucleus</keyword>
<dbReference type="InterPro" id="IPR005819">
    <property type="entry name" value="H1/H5"/>
</dbReference>
<dbReference type="Proteomes" id="UP000694844">
    <property type="component" value="Chromosome 2"/>
</dbReference>
<evidence type="ECO:0000256" key="3">
    <source>
        <dbReference type="SAM" id="MobiDB-lite"/>
    </source>
</evidence>
<dbReference type="Gene3D" id="1.10.10.10">
    <property type="entry name" value="Winged helix-like DNA-binding domain superfamily/Winged helix DNA-binding domain"/>
    <property type="match status" value="1"/>
</dbReference>
<feature type="region of interest" description="Disordered" evidence="3">
    <location>
        <begin position="1"/>
        <end position="21"/>
    </location>
</feature>
<evidence type="ECO:0000256" key="1">
    <source>
        <dbReference type="ARBA" id="ARBA00023125"/>
    </source>
</evidence>
<feature type="compositionally biased region" description="Basic residues" evidence="3">
    <location>
        <begin position="8"/>
        <end position="19"/>
    </location>
</feature>
<comment type="similarity">
    <text evidence="2">Belongs to the histone H1/H5 family.</text>
</comment>
<keyword evidence="1 2" id="KW-0238">DNA-binding</keyword>
<dbReference type="SUPFAM" id="SSF46785">
    <property type="entry name" value="Winged helix' DNA-binding domain"/>
    <property type="match status" value="1"/>
</dbReference>
<dbReference type="GO" id="GO:0000786">
    <property type="term" value="C:nucleosome"/>
    <property type="evidence" value="ECO:0007669"/>
    <property type="project" value="InterPro"/>
</dbReference>
<dbReference type="InterPro" id="IPR036388">
    <property type="entry name" value="WH-like_DNA-bd_sf"/>
</dbReference>
<dbReference type="CDD" id="cd00073">
    <property type="entry name" value="H15"/>
    <property type="match status" value="1"/>
</dbReference>
<keyword evidence="2" id="KW-0158">Chromosome</keyword>
<dbReference type="SMART" id="SM00526">
    <property type="entry name" value="H15"/>
    <property type="match status" value="1"/>
</dbReference>
<gene>
    <name evidence="6" type="primary">LOC111121652</name>
</gene>
<dbReference type="AlphaFoldDB" id="A0A8B8CSA6"/>